<sequence length="1566" mass="165161">MILSILQPLTFLVSDVFSYKVIDENGLTDSAIVSINIENVNDAPVALDNEYRLDQNNNISVEAAGVLSNDFDVDDNSLTAIVVEEPTFGTLQLDSTGGFNYQAGSNFNGQDQFTYKVVDTGGLESTAVVTLLSLTANAAPNAVNDNYSVNEDGILDIVSVVDGLLGNDSDPEGSTLSISSQLISEPSHGQLIVSVDGTFRYIPIANFYGSDNFIYEVSDQQGMTSSASVTITVIPVPDAPTAIDDEYTVKSEQVFTATVQNGLGSNDINLDGGPLTFSLHNGSSPINGEINLSDDGSFNYTPAGTFIGVDSFSYQVQNSSGLTSTATVSISVIAAFGIEPQLIELMEDTPLTSNVFSDIGELDIPNDVTLSIDTSSVRSAQLGVFNIDSVGNYSYVPNLNVNGIDTVTFIVLGSNGLKQTITVEFKINSVNDAPVVAETINLNIVEDNAAMNFDLLDHVSEIEGDTLSFVTQASGVSSGGVFSITELGVVNYSPNLNFYGLDSIQFEVEDQYGAKSSGTLTISVSPVNDAPVAPSYVINATEDLSLTNIGNLLGLASDVDGDDLAINTTPIVNVSNGVLALNADGTFDYTPALNFFGDDTFEYEISDGNGSSDRGVITLAVAAVNDAPILSAQSFSGILENVSSGHVVGTVIASDIEDDSIFFEISGGDSGLFIIDSNTGQLTVNGNSVLNFEAFQSHIIEVKATDNGSPNAFSTANISIGIENVIEPKAPVEASNFGRTLTGYIDLYGSKQSATLTDITEVNGNIYASGHIDNVDSDVYLISYDVDGNINSSFGDNGELTLNLGGEEQAKAITEGNGNLYVLIDKSLNGSRELCVMLFDLNGMLDDDSGDNDSGIRCTTEESELYGSDITFVDNKVYAVGYRDDGTQLDSLVIKLDDDDLDFEENSPVFKDVSTSSRDDKANAIRSFHNNKLMVVGATKGLNGDLDGYVRYLNSDIENEGAFNGGTDLILDVPGSLGDDELLTLGGIAGSNFTAYIGGSTEQIAGSKDAFVVGIDKTGTIDTNVDNDGFIIFNTGNDNGSSSSEINTIVQAFNSTDLMAVGTVYENEGDSIFVFKMDSADGDIESSFGNGGILNVVKDDNVNASSIVVDEYLRSWVVGSSESGARKPLMLAIEPEGSFFNCFPDDESGCGQDGELVKDISGREKDDSAISLIKYGSGSQATKYLSLSQVNLASDNILVLHRYLSSGSLDQTFGDNGAKQIYIGPQVVGYGLKEKTDGSVFVFGQVENSESIKHGFITKLTASGEIDQSFGIDGTFLTDAIANATEVVIKDIDIDGAGKVVAIGSLKESGSIKPVVMRISPTGVLDSDSDSYDGPGESFQSEGYEIGNSGDVYSAVVIESSRNTYIAGTTGVVSANFRIIKYGLNGTEDSSFSGNGENVIVKPLSNEEVNGLLIGPEGHLFVFGSSTKIMTKSLVVKFNTDGTKFGSFGNGGLAEVSNVFGSGVNSATLDVSIDSDGRILLVGYGENNSVKKGAIARLLSDGNLDTDFGIEGNGKFLASDCQGEQSFTALIQNTNDQIVVFSQCDNGVSQDISLSQFNFYEEGVEP</sequence>
<evidence type="ECO:0000259" key="8">
    <source>
        <dbReference type="PROSITE" id="PS50268"/>
    </source>
</evidence>
<keyword evidence="6" id="KW-1133">Transmembrane helix</keyword>
<dbReference type="InterPro" id="IPR015919">
    <property type="entry name" value="Cadherin-like_sf"/>
</dbReference>
<evidence type="ECO:0000313" key="9">
    <source>
        <dbReference type="EMBL" id="MUH72594.1"/>
    </source>
</evidence>
<dbReference type="EMBL" id="WOCD01000003">
    <property type="protein sequence ID" value="MUH72594.1"/>
    <property type="molecule type" value="Genomic_DNA"/>
</dbReference>
<evidence type="ECO:0000256" key="1">
    <source>
        <dbReference type="ARBA" id="ARBA00004370"/>
    </source>
</evidence>
<dbReference type="Proteomes" id="UP000439994">
    <property type="component" value="Unassembled WGS sequence"/>
</dbReference>
<evidence type="ECO:0000256" key="5">
    <source>
        <dbReference type="ARBA" id="ARBA00022889"/>
    </source>
</evidence>
<dbReference type="GO" id="GO:0005509">
    <property type="term" value="F:calcium ion binding"/>
    <property type="evidence" value="ECO:0007669"/>
    <property type="project" value="InterPro"/>
</dbReference>
<dbReference type="SUPFAM" id="SSF49313">
    <property type="entry name" value="Cadherin-like"/>
    <property type="match status" value="1"/>
</dbReference>
<dbReference type="InterPro" id="IPR041690">
    <property type="entry name" value="Cadherin_5"/>
</dbReference>
<dbReference type="InterPro" id="IPR013431">
    <property type="entry name" value="Delta_60_rpt"/>
</dbReference>
<proteinExistence type="predicted"/>
<keyword evidence="4" id="KW-0106">Calcium</keyword>
<keyword evidence="2" id="KW-0812">Transmembrane</keyword>
<name>A0A6N8F8U9_9GAMM</name>
<evidence type="ECO:0000256" key="4">
    <source>
        <dbReference type="ARBA" id="ARBA00022837"/>
    </source>
</evidence>
<evidence type="ECO:0000256" key="3">
    <source>
        <dbReference type="ARBA" id="ARBA00022737"/>
    </source>
</evidence>
<keyword evidence="3" id="KW-0677">Repeat</keyword>
<dbReference type="NCBIfam" id="NF012211">
    <property type="entry name" value="tand_rpt_95"/>
    <property type="match status" value="6"/>
</dbReference>
<dbReference type="Pfam" id="PF17963">
    <property type="entry name" value="Big_9"/>
    <property type="match status" value="5"/>
</dbReference>
<evidence type="ECO:0000256" key="6">
    <source>
        <dbReference type="ARBA" id="ARBA00022989"/>
    </source>
</evidence>
<dbReference type="NCBIfam" id="TIGR02608">
    <property type="entry name" value="delta_60_rpt"/>
    <property type="match status" value="3"/>
</dbReference>
<keyword evidence="7" id="KW-0472">Membrane</keyword>
<dbReference type="SMART" id="SM00112">
    <property type="entry name" value="CA"/>
    <property type="match status" value="1"/>
</dbReference>
<dbReference type="PROSITE" id="PS50268">
    <property type="entry name" value="CADHERIN_2"/>
    <property type="match status" value="1"/>
</dbReference>
<dbReference type="GO" id="GO:0005911">
    <property type="term" value="C:cell-cell junction"/>
    <property type="evidence" value="ECO:0007669"/>
    <property type="project" value="TreeGrafter"/>
</dbReference>
<dbReference type="Gene3D" id="2.60.40.2810">
    <property type="match status" value="2"/>
</dbReference>
<gene>
    <name evidence="9" type="ORF">GNP35_08870</name>
</gene>
<protein>
    <submittedName>
        <fullName evidence="9">Tandem-95 repeat protein</fullName>
    </submittedName>
</protein>
<evidence type="ECO:0000313" key="10">
    <source>
        <dbReference type="Proteomes" id="UP000439994"/>
    </source>
</evidence>
<accession>A0A6N8F8U9</accession>
<dbReference type="Pfam" id="PF17892">
    <property type="entry name" value="Cadherin_5"/>
    <property type="match status" value="1"/>
</dbReference>
<dbReference type="Gene3D" id="2.60.40.3440">
    <property type="match status" value="3"/>
</dbReference>
<keyword evidence="10" id="KW-1185">Reference proteome</keyword>
<dbReference type="PANTHER" id="PTHR24025">
    <property type="entry name" value="DESMOGLEIN FAMILY MEMBER"/>
    <property type="match status" value="1"/>
</dbReference>
<comment type="caution">
    <text evidence="9">The sequence shown here is derived from an EMBL/GenBank/DDBJ whole genome shotgun (WGS) entry which is preliminary data.</text>
</comment>
<reference evidence="9 10" key="1">
    <citation type="submission" date="2019-11" db="EMBL/GenBank/DDBJ databases">
        <title>P. haliotis isolates from Z. marina roots.</title>
        <authorList>
            <person name="Cohen M."/>
            <person name="Jospin G."/>
            <person name="Eisen J.A."/>
            <person name="Coil D.A."/>
        </authorList>
    </citation>
    <scope>NUCLEOTIDE SEQUENCE [LARGE SCALE GENOMIC DNA]</scope>
    <source>
        <strain evidence="9 10">UCD-MCMsp1aY</strain>
    </source>
</reference>
<dbReference type="InterPro" id="IPR002126">
    <property type="entry name" value="Cadherin-like_dom"/>
</dbReference>
<evidence type="ECO:0000256" key="2">
    <source>
        <dbReference type="ARBA" id="ARBA00022692"/>
    </source>
</evidence>
<dbReference type="PANTHER" id="PTHR24025:SF23">
    <property type="entry name" value="NEURAL-CADHERIN"/>
    <property type="match status" value="1"/>
</dbReference>
<dbReference type="Pfam" id="PF00028">
    <property type="entry name" value="Cadherin"/>
    <property type="match status" value="1"/>
</dbReference>
<feature type="domain" description="Cadherin" evidence="8">
    <location>
        <begin position="638"/>
        <end position="733"/>
    </location>
</feature>
<dbReference type="GO" id="GO:0016020">
    <property type="term" value="C:membrane"/>
    <property type="evidence" value="ECO:0007669"/>
    <property type="project" value="UniProtKB-SubCell"/>
</dbReference>
<dbReference type="NCBIfam" id="TIGR01965">
    <property type="entry name" value="VCBS_repeat"/>
    <property type="match status" value="1"/>
</dbReference>
<dbReference type="CDD" id="cd11304">
    <property type="entry name" value="Cadherin_repeat"/>
    <property type="match status" value="1"/>
</dbReference>
<keyword evidence="5" id="KW-0130">Cell adhesion</keyword>
<organism evidence="9 10">
    <name type="scientific">Psychrosphaera haliotis</name>
    <dbReference type="NCBI Taxonomy" id="555083"/>
    <lineage>
        <taxon>Bacteria</taxon>
        <taxon>Pseudomonadati</taxon>
        <taxon>Pseudomonadota</taxon>
        <taxon>Gammaproteobacteria</taxon>
        <taxon>Alteromonadales</taxon>
        <taxon>Pseudoalteromonadaceae</taxon>
        <taxon>Psychrosphaera</taxon>
    </lineage>
</organism>
<comment type="subcellular location">
    <subcellularLocation>
        <location evidence="1">Membrane</location>
    </subcellularLocation>
</comment>
<dbReference type="SUPFAM" id="SSF101898">
    <property type="entry name" value="NHL repeat"/>
    <property type="match status" value="1"/>
</dbReference>
<dbReference type="Pfam" id="PF17164">
    <property type="entry name" value="DUF5122"/>
    <property type="match status" value="1"/>
</dbReference>
<dbReference type="Gene3D" id="2.60.40.60">
    <property type="entry name" value="Cadherins"/>
    <property type="match status" value="1"/>
</dbReference>
<dbReference type="InterPro" id="IPR050971">
    <property type="entry name" value="Cadherin-domain_protein"/>
</dbReference>
<dbReference type="Gene3D" id="2.80.10.50">
    <property type="match status" value="3"/>
</dbReference>
<evidence type="ECO:0000256" key="7">
    <source>
        <dbReference type="ARBA" id="ARBA00023136"/>
    </source>
</evidence>
<dbReference type="GO" id="GO:0007156">
    <property type="term" value="P:homophilic cell adhesion via plasma membrane adhesion molecules"/>
    <property type="evidence" value="ECO:0007669"/>
    <property type="project" value="InterPro"/>
</dbReference>
<dbReference type="InterPro" id="IPR010221">
    <property type="entry name" value="VCBS_dom"/>
</dbReference>